<gene>
    <name evidence="2" type="primary">Dwil\GK13829</name>
    <name evidence="2" type="ORF">Dwil_GK13829</name>
</gene>
<dbReference type="eggNOG" id="ENOG502T8UR">
    <property type="taxonomic scope" value="Eukaryota"/>
</dbReference>
<keyword evidence="3" id="KW-1185">Reference proteome</keyword>
<evidence type="ECO:0008006" key="4">
    <source>
        <dbReference type="Google" id="ProtNLM"/>
    </source>
</evidence>
<dbReference type="Proteomes" id="UP000007798">
    <property type="component" value="Unassembled WGS sequence"/>
</dbReference>
<evidence type="ECO:0000313" key="3">
    <source>
        <dbReference type="Proteomes" id="UP000007798"/>
    </source>
</evidence>
<dbReference type="HOGENOM" id="CLU_116900_0_1_1"/>
<feature type="signal peptide" evidence="1">
    <location>
        <begin position="1"/>
        <end position="22"/>
    </location>
</feature>
<sequence length="179" mass="20736">MRMTKNILILSLLLLFLAKNNASKFKFTNVGCESFNQSLVVINTCRLKAINRDKTVINIELSLKEMVNRVMINGQMFKRENGYKPWLYNITTEGCQFYRRANDPVIKLIFNLFKSYSSLNHTCPYSPGTMRLWGFYLLPQSVPVPLPSGDYLVAVKWSIHNFLQLSTNVSFSFQEDFLN</sequence>
<keyword evidence="1" id="KW-0732">Signal</keyword>
<proteinExistence type="predicted"/>
<dbReference type="InterPro" id="IPR010512">
    <property type="entry name" value="DUF1091"/>
</dbReference>
<protein>
    <recommendedName>
        <fullName evidence="4">MD-2-related lipid-recognition domain-containing protein</fullName>
    </recommendedName>
</protein>
<accession>B4NJ50</accession>
<evidence type="ECO:0000256" key="1">
    <source>
        <dbReference type="SAM" id="SignalP"/>
    </source>
</evidence>
<evidence type="ECO:0000313" key="2">
    <source>
        <dbReference type="EMBL" id="EDW83843.2"/>
    </source>
</evidence>
<reference evidence="2 3" key="1">
    <citation type="journal article" date="2007" name="Nature">
        <title>Evolution of genes and genomes on the Drosophila phylogeny.</title>
        <authorList>
            <consortium name="Drosophila 12 Genomes Consortium"/>
            <person name="Clark A.G."/>
            <person name="Eisen M.B."/>
            <person name="Smith D.R."/>
            <person name="Bergman C.M."/>
            <person name="Oliver B."/>
            <person name="Markow T.A."/>
            <person name="Kaufman T.C."/>
            <person name="Kellis M."/>
            <person name="Gelbart W."/>
            <person name="Iyer V.N."/>
            <person name="Pollard D.A."/>
            <person name="Sackton T.B."/>
            <person name="Larracuente A.M."/>
            <person name="Singh N.D."/>
            <person name="Abad J.P."/>
            <person name="Abt D.N."/>
            <person name="Adryan B."/>
            <person name="Aguade M."/>
            <person name="Akashi H."/>
            <person name="Anderson W.W."/>
            <person name="Aquadro C.F."/>
            <person name="Ardell D.H."/>
            <person name="Arguello R."/>
            <person name="Artieri C.G."/>
            <person name="Barbash D.A."/>
            <person name="Barker D."/>
            <person name="Barsanti P."/>
            <person name="Batterham P."/>
            <person name="Batzoglou S."/>
            <person name="Begun D."/>
            <person name="Bhutkar A."/>
            <person name="Blanco E."/>
            <person name="Bosak S.A."/>
            <person name="Bradley R.K."/>
            <person name="Brand A.D."/>
            <person name="Brent M.R."/>
            <person name="Brooks A.N."/>
            <person name="Brown R.H."/>
            <person name="Butlin R.K."/>
            <person name="Caggese C."/>
            <person name="Calvi B.R."/>
            <person name="Bernardo de Carvalho A."/>
            <person name="Caspi A."/>
            <person name="Castrezana S."/>
            <person name="Celniker S.E."/>
            <person name="Chang J.L."/>
            <person name="Chapple C."/>
            <person name="Chatterji S."/>
            <person name="Chinwalla A."/>
            <person name="Civetta A."/>
            <person name="Clifton S.W."/>
            <person name="Comeron J.M."/>
            <person name="Costello J.C."/>
            <person name="Coyne J.A."/>
            <person name="Daub J."/>
            <person name="David R.G."/>
            <person name="Delcher A.L."/>
            <person name="Delehaunty K."/>
            <person name="Do C.B."/>
            <person name="Ebling H."/>
            <person name="Edwards K."/>
            <person name="Eickbush T."/>
            <person name="Evans J.D."/>
            <person name="Filipski A."/>
            <person name="Findeiss S."/>
            <person name="Freyhult E."/>
            <person name="Fulton L."/>
            <person name="Fulton R."/>
            <person name="Garcia A.C."/>
            <person name="Gardiner A."/>
            <person name="Garfield D.A."/>
            <person name="Garvin B.E."/>
            <person name="Gibson G."/>
            <person name="Gilbert D."/>
            <person name="Gnerre S."/>
            <person name="Godfrey J."/>
            <person name="Good R."/>
            <person name="Gotea V."/>
            <person name="Gravely B."/>
            <person name="Greenberg A.J."/>
            <person name="Griffiths-Jones S."/>
            <person name="Gross S."/>
            <person name="Guigo R."/>
            <person name="Gustafson E.A."/>
            <person name="Haerty W."/>
            <person name="Hahn M.W."/>
            <person name="Halligan D.L."/>
            <person name="Halpern A.L."/>
            <person name="Halter G.M."/>
            <person name="Han M.V."/>
            <person name="Heger A."/>
            <person name="Hillier L."/>
            <person name="Hinrichs A.S."/>
            <person name="Holmes I."/>
            <person name="Hoskins R.A."/>
            <person name="Hubisz M.J."/>
            <person name="Hultmark D."/>
            <person name="Huntley M.A."/>
            <person name="Jaffe D.B."/>
            <person name="Jagadeeshan S."/>
            <person name="Jeck W.R."/>
            <person name="Johnson J."/>
            <person name="Jones C.D."/>
            <person name="Jordan W.C."/>
            <person name="Karpen G.H."/>
            <person name="Kataoka E."/>
            <person name="Keightley P.D."/>
            <person name="Kheradpour P."/>
            <person name="Kirkness E.F."/>
            <person name="Koerich L.B."/>
            <person name="Kristiansen K."/>
            <person name="Kudrna D."/>
            <person name="Kulathinal R.J."/>
            <person name="Kumar S."/>
            <person name="Kwok R."/>
            <person name="Lander E."/>
            <person name="Langley C.H."/>
            <person name="Lapoint R."/>
            <person name="Lazzaro B.P."/>
            <person name="Lee S.J."/>
            <person name="Levesque L."/>
            <person name="Li R."/>
            <person name="Lin C.F."/>
            <person name="Lin M.F."/>
            <person name="Lindblad-Toh K."/>
            <person name="Llopart A."/>
            <person name="Long M."/>
            <person name="Low L."/>
            <person name="Lozovsky E."/>
            <person name="Lu J."/>
            <person name="Luo M."/>
            <person name="Machado C.A."/>
            <person name="Makalowski W."/>
            <person name="Marzo M."/>
            <person name="Matsuda M."/>
            <person name="Matzkin L."/>
            <person name="McAllister B."/>
            <person name="McBride C.S."/>
            <person name="McKernan B."/>
            <person name="McKernan K."/>
            <person name="Mendez-Lago M."/>
            <person name="Minx P."/>
            <person name="Mollenhauer M.U."/>
            <person name="Montooth K."/>
            <person name="Mount S.M."/>
            <person name="Mu X."/>
            <person name="Myers E."/>
            <person name="Negre B."/>
            <person name="Newfeld S."/>
            <person name="Nielsen R."/>
            <person name="Noor M.A."/>
            <person name="O'Grady P."/>
            <person name="Pachter L."/>
            <person name="Papaceit M."/>
            <person name="Parisi M.J."/>
            <person name="Parisi M."/>
            <person name="Parts L."/>
            <person name="Pedersen J.S."/>
            <person name="Pesole G."/>
            <person name="Phillippy A.M."/>
            <person name="Ponting C.P."/>
            <person name="Pop M."/>
            <person name="Porcelli D."/>
            <person name="Powell J.R."/>
            <person name="Prohaska S."/>
            <person name="Pruitt K."/>
            <person name="Puig M."/>
            <person name="Quesneville H."/>
            <person name="Ram K.R."/>
            <person name="Rand D."/>
            <person name="Rasmussen M.D."/>
            <person name="Reed L.K."/>
            <person name="Reenan R."/>
            <person name="Reily A."/>
            <person name="Remington K.A."/>
            <person name="Rieger T.T."/>
            <person name="Ritchie M.G."/>
            <person name="Robin C."/>
            <person name="Rogers Y.H."/>
            <person name="Rohde C."/>
            <person name="Rozas J."/>
            <person name="Rubenfield M.J."/>
            <person name="Ruiz A."/>
            <person name="Russo S."/>
            <person name="Salzberg S.L."/>
            <person name="Sanchez-Gracia A."/>
            <person name="Saranga D.J."/>
            <person name="Sato H."/>
            <person name="Schaeffer S.W."/>
            <person name="Schatz M.C."/>
            <person name="Schlenke T."/>
            <person name="Schwartz R."/>
            <person name="Segarra C."/>
            <person name="Singh R.S."/>
            <person name="Sirot L."/>
            <person name="Sirota M."/>
            <person name="Sisneros N.B."/>
            <person name="Smith C.D."/>
            <person name="Smith T.F."/>
            <person name="Spieth J."/>
            <person name="Stage D.E."/>
            <person name="Stark A."/>
            <person name="Stephan W."/>
            <person name="Strausberg R.L."/>
            <person name="Strempel S."/>
            <person name="Sturgill D."/>
            <person name="Sutton G."/>
            <person name="Sutton G.G."/>
            <person name="Tao W."/>
            <person name="Teichmann S."/>
            <person name="Tobari Y.N."/>
            <person name="Tomimura Y."/>
            <person name="Tsolas J.M."/>
            <person name="Valente V.L."/>
            <person name="Venter E."/>
            <person name="Venter J.C."/>
            <person name="Vicario S."/>
            <person name="Vieira F.G."/>
            <person name="Vilella A.J."/>
            <person name="Villasante A."/>
            <person name="Walenz B."/>
            <person name="Wang J."/>
            <person name="Wasserman M."/>
            <person name="Watts T."/>
            <person name="Wilson D."/>
            <person name="Wilson R.K."/>
            <person name="Wing R.A."/>
            <person name="Wolfner M.F."/>
            <person name="Wong A."/>
            <person name="Wong G.K."/>
            <person name="Wu C.I."/>
            <person name="Wu G."/>
            <person name="Yamamoto D."/>
            <person name="Yang H.P."/>
            <person name="Yang S.P."/>
            <person name="Yorke J.A."/>
            <person name="Yoshida K."/>
            <person name="Zdobnov E."/>
            <person name="Zhang P."/>
            <person name="Zhang Y."/>
            <person name="Zimin A.V."/>
            <person name="Baldwin J."/>
            <person name="Abdouelleil A."/>
            <person name="Abdulkadir J."/>
            <person name="Abebe A."/>
            <person name="Abera B."/>
            <person name="Abreu J."/>
            <person name="Acer S.C."/>
            <person name="Aftuck L."/>
            <person name="Alexander A."/>
            <person name="An P."/>
            <person name="Anderson E."/>
            <person name="Anderson S."/>
            <person name="Arachi H."/>
            <person name="Azer M."/>
            <person name="Bachantsang P."/>
            <person name="Barry A."/>
            <person name="Bayul T."/>
            <person name="Berlin A."/>
            <person name="Bessette D."/>
            <person name="Bloom T."/>
            <person name="Blye J."/>
            <person name="Boguslavskiy L."/>
            <person name="Bonnet C."/>
            <person name="Boukhgalter B."/>
            <person name="Bourzgui I."/>
            <person name="Brown A."/>
            <person name="Cahill P."/>
            <person name="Channer S."/>
            <person name="Cheshatsang Y."/>
            <person name="Chuda L."/>
            <person name="Citroen M."/>
            <person name="Collymore A."/>
            <person name="Cooke P."/>
            <person name="Costello M."/>
            <person name="D'Aco K."/>
            <person name="Daza R."/>
            <person name="De Haan G."/>
            <person name="DeGray S."/>
            <person name="DeMaso C."/>
            <person name="Dhargay N."/>
            <person name="Dooley K."/>
            <person name="Dooley E."/>
            <person name="Doricent M."/>
            <person name="Dorje P."/>
            <person name="Dorjee K."/>
            <person name="Dupes A."/>
            <person name="Elong R."/>
            <person name="Falk J."/>
            <person name="Farina A."/>
            <person name="Faro S."/>
            <person name="Ferguson D."/>
            <person name="Fisher S."/>
            <person name="Foley C.D."/>
            <person name="Franke A."/>
            <person name="Friedrich D."/>
            <person name="Gadbois L."/>
            <person name="Gearin G."/>
            <person name="Gearin C.R."/>
            <person name="Giannoukos G."/>
            <person name="Goode T."/>
            <person name="Graham J."/>
            <person name="Grandbois E."/>
            <person name="Grewal S."/>
            <person name="Gyaltsen K."/>
            <person name="Hafez N."/>
            <person name="Hagos B."/>
            <person name="Hall J."/>
            <person name="Henson C."/>
            <person name="Hollinger A."/>
            <person name="Honan T."/>
            <person name="Huard M.D."/>
            <person name="Hughes L."/>
            <person name="Hurhula B."/>
            <person name="Husby M.E."/>
            <person name="Kamat A."/>
            <person name="Kanga B."/>
            <person name="Kashin S."/>
            <person name="Khazanovich D."/>
            <person name="Kisner P."/>
            <person name="Lance K."/>
            <person name="Lara M."/>
            <person name="Lee W."/>
            <person name="Lennon N."/>
            <person name="Letendre F."/>
            <person name="LeVine R."/>
            <person name="Lipovsky A."/>
            <person name="Liu X."/>
            <person name="Liu J."/>
            <person name="Liu S."/>
            <person name="Lokyitsang T."/>
            <person name="Lokyitsang Y."/>
            <person name="Lubonja R."/>
            <person name="Lui A."/>
            <person name="MacDonald P."/>
            <person name="Magnisalis V."/>
            <person name="Maru K."/>
            <person name="Matthews C."/>
            <person name="McCusker W."/>
            <person name="McDonough S."/>
            <person name="Mehta T."/>
            <person name="Meldrim J."/>
            <person name="Meneus L."/>
            <person name="Mihai O."/>
            <person name="Mihalev A."/>
            <person name="Mihova T."/>
            <person name="Mittelman R."/>
            <person name="Mlenga V."/>
            <person name="Montmayeur A."/>
            <person name="Mulrain L."/>
            <person name="Navidi A."/>
            <person name="Naylor J."/>
            <person name="Negash T."/>
            <person name="Nguyen T."/>
            <person name="Nguyen N."/>
            <person name="Nicol R."/>
            <person name="Norbu C."/>
            <person name="Norbu N."/>
            <person name="Novod N."/>
            <person name="O'Neill B."/>
            <person name="Osman S."/>
            <person name="Markiewicz E."/>
            <person name="Oyono O.L."/>
            <person name="Patti C."/>
            <person name="Phunkhang P."/>
            <person name="Pierre F."/>
            <person name="Priest M."/>
            <person name="Raghuraman S."/>
            <person name="Rege F."/>
            <person name="Reyes R."/>
            <person name="Rise C."/>
            <person name="Rogov P."/>
            <person name="Ross K."/>
            <person name="Ryan E."/>
            <person name="Settipalli S."/>
            <person name="Shea T."/>
            <person name="Sherpa N."/>
            <person name="Shi L."/>
            <person name="Shih D."/>
            <person name="Sparrow T."/>
            <person name="Spaulding J."/>
            <person name="Stalker J."/>
            <person name="Stange-Thomann N."/>
            <person name="Stavropoulos S."/>
            <person name="Stone C."/>
            <person name="Strader C."/>
            <person name="Tesfaye S."/>
            <person name="Thomson T."/>
            <person name="Thoulutsang Y."/>
            <person name="Thoulutsang D."/>
            <person name="Topham K."/>
            <person name="Topping I."/>
            <person name="Tsamla T."/>
            <person name="Vassiliev H."/>
            <person name="Vo A."/>
            <person name="Wangchuk T."/>
            <person name="Wangdi T."/>
            <person name="Weiand M."/>
            <person name="Wilkinson J."/>
            <person name="Wilson A."/>
            <person name="Yadav S."/>
            <person name="Young G."/>
            <person name="Yu Q."/>
            <person name="Zembek L."/>
            <person name="Zhong D."/>
            <person name="Zimmer A."/>
            <person name="Zwirko Z."/>
            <person name="Jaffe D.B."/>
            <person name="Alvarez P."/>
            <person name="Brockman W."/>
            <person name="Butler J."/>
            <person name="Chin C."/>
            <person name="Gnerre S."/>
            <person name="Grabherr M."/>
            <person name="Kleber M."/>
            <person name="Mauceli E."/>
            <person name="MacCallum I."/>
        </authorList>
    </citation>
    <scope>NUCLEOTIDE SEQUENCE [LARGE SCALE GENOMIC DNA]</scope>
    <source>
        <strain evidence="3">Tucson 14030-0811.24</strain>
    </source>
</reference>
<dbReference type="PANTHER" id="PTHR20898">
    <property type="entry name" value="DAEDALUS ON 3-RELATED-RELATED"/>
    <property type="match status" value="1"/>
</dbReference>
<dbReference type="EMBL" id="CH964272">
    <property type="protein sequence ID" value="EDW83843.2"/>
    <property type="molecule type" value="Genomic_DNA"/>
</dbReference>
<dbReference type="SMART" id="SM00697">
    <property type="entry name" value="DM8"/>
    <property type="match status" value="1"/>
</dbReference>
<feature type="chain" id="PRO_5006458459" description="MD-2-related lipid-recognition domain-containing protein" evidence="1">
    <location>
        <begin position="23"/>
        <end position="179"/>
    </location>
</feature>
<dbReference type="InParanoid" id="B4NJ50"/>
<dbReference type="OrthoDB" id="7727171at2759"/>
<organism evidence="2 3">
    <name type="scientific">Drosophila willistoni</name>
    <name type="common">Fruit fly</name>
    <dbReference type="NCBI Taxonomy" id="7260"/>
    <lineage>
        <taxon>Eukaryota</taxon>
        <taxon>Metazoa</taxon>
        <taxon>Ecdysozoa</taxon>
        <taxon>Arthropoda</taxon>
        <taxon>Hexapoda</taxon>
        <taxon>Insecta</taxon>
        <taxon>Pterygota</taxon>
        <taxon>Neoptera</taxon>
        <taxon>Endopterygota</taxon>
        <taxon>Diptera</taxon>
        <taxon>Brachycera</taxon>
        <taxon>Muscomorpha</taxon>
        <taxon>Ephydroidea</taxon>
        <taxon>Drosophilidae</taxon>
        <taxon>Drosophila</taxon>
        <taxon>Sophophora</taxon>
    </lineage>
</organism>
<dbReference type="AlphaFoldDB" id="B4NJ50"/>
<name>B4NJ50_DROWI</name>
<dbReference type="PANTHER" id="PTHR20898:SF0">
    <property type="entry name" value="DAEDALUS ON 3-RELATED"/>
    <property type="match status" value="1"/>
</dbReference>
<dbReference type="Pfam" id="PF06477">
    <property type="entry name" value="DUF1091"/>
    <property type="match status" value="1"/>
</dbReference>